<comment type="caution">
    <text evidence="4">The sequence shown here is derived from an EMBL/GenBank/DDBJ whole genome shotgun (WGS) entry which is preliminary data.</text>
</comment>
<keyword evidence="2" id="KW-0378">Hydrolase</keyword>
<dbReference type="EMBL" id="FMUQ01000002">
    <property type="protein sequence ID" value="SCX76219.1"/>
    <property type="molecule type" value="Genomic_DNA"/>
</dbReference>
<dbReference type="InterPro" id="IPR027065">
    <property type="entry name" value="Lon_Prtase"/>
</dbReference>
<evidence type="ECO:0000313" key="5">
    <source>
        <dbReference type="Proteomes" id="UP000199588"/>
    </source>
</evidence>
<comment type="catalytic activity">
    <reaction evidence="2">
        <text>Hydrolysis of proteins in presence of ATP.</text>
        <dbReference type="EC" id="3.4.21.53"/>
    </reaction>
</comment>
<dbReference type="PRINTS" id="PR00830">
    <property type="entry name" value="ENDOLAPTASE"/>
</dbReference>
<dbReference type="Pfam" id="PF13654">
    <property type="entry name" value="AAA_32"/>
    <property type="match status" value="1"/>
</dbReference>
<feature type="active site" evidence="2">
    <location>
        <position position="485"/>
    </location>
</feature>
<evidence type="ECO:0000256" key="1">
    <source>
        <dbReference type="ARBA" id="ARBA00022670"/>
    </source>
</evidence>
<feature type="domain" description="Lon proteolytic" evidence="3">
    <location>
        <begin position="350"/>
        <end position="547"/>
    </location>
</feature>
<dbReference type="Gene3D" id="3.40.50.300">
    <property type="entry name" value="P-loop containing nucleotide triphosphate hydrolases"/>
    <property type="match status" value="1"/>
</dbReference>
<reference evidence="4 5" key="1">
    <citation type="submission" date="2016-10" db="EMBL/GenBank/DDBJ databases">
        <authorList>
            <person name="Varghese N."/>
            <person name="Submissions S."/>
        </authorList>
    </citation>
    <scope>NUCLEOTIDE SEQUENCE [LARGE SCALE GENOMIC DNA]</scope>
    <source>
        <strain evidence="4 5">DSM 22022</strain>
    </source>
</reference>
<dbReference type="EC" id="3.4.21.53" evidence="2"/>
<dbReference type="InterPro" id="IPR020568">
    <property type="entry name" value="Ribosomal_Su5_D2-typ_SF"/>
</dbReference>
<evidence type="ECO:0000256" key="2">
    <source>
        <dbReference type="PROSITE-ProRule" id="PRU01122"/>
    </source>
</evidence>
<dbReference type="Gene3D" id="3.30.230.10">
    <property type="match status" value="1"/>
</dbReference>
<dbReference type="PROSITE" id="PS51786">
    <property type="entry name" value="LON_PROTEOLYTIC"/>
    <property type="match status" value="1"/>
</dbReference>
<sequence length="590" mass="65944">MNLSLSSEQLLSWQHLMPTLELADIPEQSISFFDLQPRANSAIQQFLQNSHRSLLVLKADDQAEYAPLLADYIQSLLPQNSLVKGVNYFIEQADSFSFARISVEPAQSKEDNFAAIKQVGIALYFDENQLFGSLLVHPISKDIQLNAGLVHQLNGGVLILSVAGLLARFDIWCRLKHILTTQTFDWYSMHPFKPLPCHIPSYPLELKVVLLGSREELAAFSELETELFGLGDYSELESYFSLEEPAQKVKWVQYVRTLAKQYDFPSISDKGVERLYQLYVRESEDRAVINISPLMLKNLLSKAVLVCTGTELSAVDFEKVFQITAMQHSFLRDRTYDDILHEQVFIPTEGEAIGQINGLSVIEYQGTPTSFGEPSRLSCIVQFGEGEITDVDRKSELAGNIHSKGMIIAQNCLANILELPSQLPFSASLVFEQSYAEIDGDSASLAAFCALTSALADLPVSQSVAITGAIDQFGLVHSVGGVNEKIEGFFAICERRGLTGEQGVIIPASVIHQLSLSIEVITAVKNRRFFVWAVEDVYQASKILFQRDLTEEDKSYNGDNEPISRLIARRIEQRTDHLSRGFWGLLFGRK</sequence>
<comment type="similarity">
    <text evidence="2">Belongs to the peptidase S16 family.</text>
</comment>
<keyword evidence="5" id="KW-1185">Reference proteome</keyword>
<dbReference type="Proteomes" id="UP000199588">
    <property type="component" value="Unassembled WGS sequence"/>
</dbReference>
<evidence type="ECO:0000313" key="4">
    <source>
        <dbReference type="EMBL" id="SCX76219.1"/>
    </source>
</evidence>
<accession>A0A1G5AEE8</accession>
<proteinExistence type="inferred from homology"/>
<evidence type="ECO:0000259" key="3">
    <source>
        <dbReference type="PROSITE" id="PS51786"/>
    </source>
</evidence>
<dbReference type="InterPro" id="IPR041699">
    <property type="entry name" value="AAA_32"/>
</dbReference>
<dbReference type="SUPFAM" id="SSF54211">
    <property type="entry name" value="Ribosomal protein S5 domain 2-like"/>
    <property type="match status" value="1"/>
</dbReference>
<keyword evidence="2" id="KW-0720">Serine protease</keyword>
<name>A0A1G5AEE8_9PAST</name>
<keyword evidence="1 2" id="KW-0645">Protease</keyword>
<dbReference type="InterPro" id="IPR014721">
    <property type="entry name" value="Ribsml_uS5_D2-typ_fold_subgr"/>
</dbReference>
<protein>
    <recommendedName>
        <fullName evidence="2">endopeptidase La</fullName>
        <ecNumber evidence="2">3.4.21.53</ecNumber>
    </recommendedName>
</protein>
<dbReference type="InterPro" id="IPR008269">
    <property type="entry name" value="Lon_proteolytic"/>
</dbReference>
<dbReference type="RefSeq" id="WP_090653774.1">
    <property type="nucleotide sequence ID" value="NZ_CP015031.1"/>
</dbReference>
<dbReference type="PANTHER" id="PTHR10046">
    <property type="entry name" value="ATP DEPENDENT LON PROTEASE FAMILY MEMBER"/>
    <property type="match status" value="1"/>
</dbReference>
<feature type="active site" evidence="2">
    <location>
        <position position="442"/>
    </location>
</feature>
<dbReference type="InterPro" id="IPR027417">
    <property type="entry name" value="P-loop_NTPase"/>
</dbReference>
<organism evidence="4 5">
    <name type="scientific">Basfia succiniciproducens</name>
    <dbReference type="NCBI Taxonomy" id="653940"/>
    <lineage>
        <taxon>Bacteria</taxon>
        <taxon>Pseudomonadati</taxon>
        <taxon>Pseudomonadota</taxon>
        <taxon>Gammaproteobacteria</taxon>
        <taxon>Pasteurellales</taxon>
        <taxon>Pasteurellaceae</taxon>
        <taxon>Basfia</taxon>
    </lineage>
</organism>
<gene>
    <name evidence="4" type="ORF">SAMN02910354_00210</name>
</gene>
<dbReference type="Pfam" id="PF05362">
    <property type="entry name" value="Lon_C"/>
    <property type="match status" value="1"/>
</dbReference>